<evidence type="ECO:0000313" key="1">
    <source>
        <dbReference type="EMBL" id="SOR60565.1"/>
    </source>
</evidence>
<dbReference type="EMBL" id="OEJX01000010">
    <property type="protein sequence ID" value="SOR60565.1"/>
    <property type="molecule type" value="Genomic_DNA"/>
</dbReference>
<protein>
    <submittedName>
        <fullName evidence="1">Uncharacterized protein</fullName>
    </submittedName>
</protein>
<name>A0AAQ1NW56_LEPIR</name>
<dbReference type="AlphaFoldDB" id="A0AAQ1NW56"/>
<accession>A0AAQ1NW56</accession>
<evidence type="ECO:0000313" key="2">
    <source>
        <dbReference type="Proteomes" id="UP000234460"/>
    </source>
</evidence>
<proteinExistence type="predicted"/>
<comment type="caution">
    <text evidence="1">The sequence shown here is derived from an EMBL/GenBank/DDBJ whole genome shotgun (WGS) entry which is preliminary data.</text>
</comment>
<gene>
    <name evidence="1" type="ORF">LMANV2_180036</name>
</gene>
<sequence length="40" mass="4578">MSDRIKTIDLTEMTIAKEIKNLSGEARKINDSKRIQCAKK</sequence>
<reference evidence="1 2" key="1">
    <citation type="submission" date="2017-11" db="EMBL/GenBank/DDBJ databases">
        <authorList>
            <person name="Lechat P."/>
        </authorList>
    </citation>
    <scope>NUCLEOTIDE SEQUENCE [LARGE SCALE GENOMIC DNA]</scope>
    <source>
        <strain evidence="1">L495</strain>
    </source>
</reference>
<organism evidence="1 2">
    <name type="scientific">Leptospira interrogans serovar Manilae</name>
    <dbReference type="NCBI Taxonomy" id="214675"/>
    <lineage>
        <taxon>Bacteria</taxon>
        <taxon>Pseudomonadati</taxon>
        <taxon>Spirochaetota</taxon>
        <taxon>Spirochaetia</taxon>
        <taxon>Leptospirales</taxon>
        <taxon>Leptospiraceae</taxon>
        <taxon>Leptospira</taxon>
    </lineage>
</organism>
<dbReference type="Proteomes" id="UP000234460">
    <property type="component" value="Chromosome LMANV2"/>
</dbReference>